<gene>
    <name evidence="9" type="primary">tmem107</name>
    <name evidence="8" type="ORF">CM83_2138</name>
    <name evidence="9" type="ORF">g.75933</name>
</gene>
<dbReference type="GO" id="GO:0016020">
    <property type="term" value="C:membrane"/>
    <property type="evidence" value="ECO:0007669"/>
    <property type="project" value="UniProtKB-SubCell"/>
</dbReference>
<dbReference type="PANTHER" id="PTHR34341:SF1">
    <property type="entry name" value="TRANSMEMBRANE PROTEIN 107"/>
    <property type="match status" value="1"/>
</dbReference>
<sequence>MANTTSFSPDSLVPARFLTLLANLIILILALWSRDGNVTASLPVGFEEDEYYSKDKEITVGLSLGITAIAIELLGFFSGISMFRTSISLFSIFLHGLACLATSQWLLQSWHSSTYWLIFMVCSLLPATIEAVTIVGSFIGSSKEF</sequence>
<evidence type="ECO:0000256" key="6">
    <source>
        <dbReference type="ARBA" id="ARBA00023136"/>
    </source>
</evidence>
<dbReference type="Pfam" id="PF14995">
    <property type="entry name" value="TMEM107"/>
    <property type="match status" value="1"/>
</dbReference>
<dbReference type="GO" id="GO:1904491">
    <property type="term" value="P:protein localization to ciliary transition zone"/>
    <property type="evidence" value="ECO:0007669"/>
    <property type="project" value="TreeGrafter"/>
</dbReference>
<reference evidence="9" key="3">
    <citation type="journal article" date="2016" name="Gigascience">
        <title>De novo construction of an expanded transcriptome assembly for the western tarnished plant bug, Lygus hesperus.</title>
        <authorList>
            <person name="Tassone E.E."/>
            <person name="Geib S.M."/>
            <person name="Hall B."/>
            <person name="Fabrick J.A."/>
            <person name="Brent C.S."/>
            <person name="Hull J.J."/>
        </authorList>
    </citation>
    <scope>NUCLEOTIDE SEQUENCE</scope>
</reference>
<dbReference type="AlphaFoldDB" id="A0A0A9YYQ3"/>
<feature type="transmembrane region" description="Helical" evidence="7">
    <location>
        <begin position="113"/>
        <end position="139"/>
    </location>
</feature>
<name>A0A0A9YYQ3_LYGHE</name>
<evidence type="ECO:0000313" key="8">
    <source>
        <dbReference type="EMBL" id="JAG38102.1"/>
    </source>
</evidence>
<keyword evidence="4" id="KW-0970">Cilium biogenesis/degradation</keyword>
<reference evidence="8" key="2">
    <citation type="submission" date="2014-07" db="EMBL/GenBank/DDBJ databases">
        <authorList>
            <person name="Hull J."/>
        </authorList>
    </citation>
    <scope>NUCLEOTIDE SEQUENCE</scope>
</reference>
<organism evidence="8">
    <name type="scientific">Lygus hesperus</name>
    <name type="common">Western plant bug</name>
    <dbReference type="NCBI Taxonomy" id="30085"/>
    <lineage>
        <taxon>Eukaryota</taxon>
        <taxon>Metazoa</taxon>
        <taxon>Ecdysozoa</taxon>
        <taxon>Arthropoda</taxon>
        <taxon>Hexapoda</taxon>
        <taxon>Insecta</taxon>
        <taxon>Pterygota</taxon>
        <taxon>Neoptera</taxon>
        <taxon>Paraneoptera</taxon>
        <taxon>Hemiptera</taxon>
        <taxon>Heteroptera</taxon>
        <taxon>Panheteroptera</taxon>
        <taxon>Cimicomorpha</taxon>
        <taxon>Miridae</taxon>
        <taxon>Mirini</taxon>
        <taxon>Lygus</taxon>
    </lineage>
</organism>
<dbReference type="PANTHER" id="PTHR34341">
    <property type="entry name" value="TRANSMEMBRANE PROTEIN 107"/>
    <property type="match status" value="1"/>
</dbReference>
<dbReference type="EMBL" id="GDHC01019961">
    <property type="protein sequence ID" value="JAP98667.1"/>
    <property type="molecule type" value="Transcribed_RNA"/>
</dbReference>
<feature type="transmembrane region" description="Helical" evidence="7">
    <location>
        <begin position="58"/>
        <end position="77"/>
    </location>
</feature>
<evidence type="ECO:0000256" key="7">
    <source>
        <dbReference type="SAM" id="Phobius"/>
    </source>
</evidence>
<evidence type="ECO:0000256" key="3">
    <source>
        <dbReference type="ARBA" id="ARBA00022692"/>
    </source>
</evidence>
<dbReference type="EMBL" id="GBHO01005502">
    <property type="protein sequence ID" value="JAG38102.1"/>
    <property type="molecule type" value="Transcribed_RNA"/>
</dbReference>
<evidence type="ECO:0000313" key="9">
    <source>
        <dbReference type="EMBL" id="JAP98667.1"/>
    </source>
</evidence>
<dbReference type="GO" id="GO:0036038">
    <property type="term" value="C:MKS complex"/>
    <property type="evidence" value="ECO:0007669"/>
    <property type="project" value="TreeGrafter"/>
</dbReference>
<protein>
    <recommendedName>
        <fullName evidence="2">Transmembrane protein 107</fullName>
    </recommendedName>
</protein>
<keyword evidence="5 7" id="KW-1133">Transmembrane helix</keyword>
<evidence type="ECO:0000256" key="5">
    <source>
        <dbReference type="ARBA" id="ARBA00022989"/>
    </source>
</evidence>
<evidence type="ECO:0000256" key="1">
    <source>
        <dbReference type="ARBA" id="ARBA00004141"/>
    </source>
</evidence>
<accession>A0A0A9YYQ3</accession>
<keyword evidence="6 7" id="KW-0472">Membrane</keyword>
<comment type="subcellular location">
    <subcellularLocation>
        <location evidence="1">Membrane</location>
        <topology evidence="1">Multi-pass membrane protein</topology>
    </subcellularLocation>
</comment>
<feature type="transmembrane region" description="Helical" evidence="7">
    <location>
        <begin position="89"/>
        <end position="107"/>
    </location>
</feature>
<evidence type="ECO:0000256" key="4">
    <source>
        <dbReference type="ARBA" id="ARBA00022794"/>
    </source>
</evidence>
<proteinExistence type="predicted"/>
<feature type="transmembrane region" description="Helical" evidence="7">
    <location>
        <begin position="12"/>
        <end position="32"/>
    </location>
</feature>
<keyword evidence="3 7" id="KW-0812">Transmembrane</keyword>
<dbReference type="GO" id="GO:1905515">
    <property type="term" value="P:non-motile cilium assembly"/>
    <property type="evidence" value="ECO:0007669"/>
    <property type="project" value="TreeGrafter"/>
</dbReference>
<reference evidence="8" key="1">
    <citation type="journal article" date="2014" name="PLoS ONE">
        <title>Transcriptome-Based Identification of ABC Transporters in the Western Tarnished Plant Bug Lygus hesperus.</title>
        <authorList>
            <person name="Hull J.J."/>
            <person name="Chaney K."/>
            <person name="Geib S.M."/>
            <person name="Fabrick J.A."/>
            <person name="Brent C.S."/>
            <person name="Walsh D."/>
            <person name="Lavine L.C."/>
        </authorList>
    </citation>
    <scope>NUCLEOTIDE SEQUENCE</scope>
</reference>
<evidence type="ECO:0000256" key="2">
    <source>
        <dbReference type="ARBA" id="ARBA00015652"/>
    </source>
</evidence>
<dbReference type="InterPro" id="IPR029248">
    <property type="entry name" value="TMEM107"/>
</dbReference>